<dbReference type="SUPFAM" id="SSF48208">
    <property type="entry name" value="Six-hairpin glycosidases"/>
    <property type="match status" value="1"/>
</dbReference>
<feature type="domain" description="Glycoside hydrolase family 9" evidence="5">
    <location>
        <begin position="133"/>
        <end position="310"/>
    </location>
</feature>
<proteinExistence type="inferred from homology"/>
<protein>
    <submittedName>
        <fullName evidence="7">Cellulase</fullName>
    </submittedName>
</protein>
<keyword evidence="2" id="KW-0119">Carbohydrate metabolism</keyword>
<accession>A0A068NM00</accession>
<dbReference type="GO" id="GO:0008810">
    <property type="term" value="F:cellulase activity"/>
    <property type="evidence" value="ECO:0007669"/>
    <property type="project" value="InterPro"/>
</dbReference>
<feature type="region of interest" description="Disordered" evidence="4">
    <location>
        <begin position="335"/>
        <end position="355"/>
    </location>
</feature>
<dbReference type="InterPro" id="IPR013783">
    <property type="entry name" value="Ig-like_fold"/>
</dbReference>
<evidence type="ECO:0000256" key="2">
    <source>
        <dbReference type="ARBA" id="ARBA00023277"/>
    </source>
</evidence>
<name>A0A068NM00_FIMGI</name>
<feature type="domain" description="Cellulase Ig-like" evidence="6">
    <location>
        <begin position="40"/>
        <end position="118"/>
    </location>
</feature>
<dbReference type="InterPro" id="IPR014756">
    <property type="entry name" value="Ig_E-set"/>
</dbReference>
<dbReference type="EMBL" id="CP007139">
    <property type="protein sequence ID" value="AIE84447.1"/>
    <property type="molecule type" value="Genomic_DNA"/>
</dbReference>
<dbReference type="InterPro" id="IPR004197">
    <property type="entry name" value="Cellulase_Ig-like"/>
</dbReference>
<reference evidence="7 8" key="1">
    <citation type="journal article" date="2014" name="PLoS ONE">
        <title>The first complete genome sequence of the class fimbriimonadia in the phylum armatimonadetes.</title>
        <authorList>
            <person name="Hu Z.Y."/>
            <person name="Wang Y.Z."/>
            <person name="Im W.T."/>
            <person name="Wang S.Y."/>
            <person name="Zhao G.P."/>
            <person name="Zheng H.J."/>
            <person name="Quan Z.X."/>
        </authorList>
    </citation>
    <scope>NUCLEOTIDE SEQUENCE [LARGE SCALE GENOMIC DNA]</scope>
    <source>
        <strain evidence="7">Gsoil 348</strain>
    </source>
</reference>
<evidence type="ECO:0000259" key="6">
    <source>
        <dbReference type="Pfam" id="PF02927"/>
    </source>
</evidence>
<dbReference type="Proteomes" id="UP000027982">
    <property type="component" value="Chromosome"/>
</dbReference>
<dbReference type="CDD" id="cd02850">
    <property type="entry name" value="E_set_Cellulase_N"/>
    <property type="match status" value="1"/>
</dbReference>
<keyword evidence="3" id="KW-0624">Polysaccharide degradation</keyword>
<dbReference type="Pfam" id="PF02927">
    <property type="entry name" value="CelD_N"/>
    <property type="match status" value="1"/>
</dbReference>
<dbReference type="SUPFAM" id="SSF81296">
    <property type="entry name" value="E set domains"/>
    <property type="match status" value="1"/>
</dbReference>
<dbReference type="STRING" id="661478.OP10G_1079"/>
<feature type="region of interest" description="Disordered" evidence="4">
    <location>
        <begin position="388"/>
        <end position="413"/>
    </location>
</feature>
<dbReference type="InterPro" id="IPR008928">
    <property type="entry name" value="6-hairpin_glycosidase_sf"/>
</dbReference>
<evidence type="ECO:0000259" key="5">
    <source>
        <dbReference type="Pfam" id="PF00759"/>
    </source>
</evidence>
<dbReference type="Pfam" id="PF00759">
    <property type="entry name" value="Glyco_hydro_9"/>
    <property type="match status" value="1"/>
</dbReference>
<evidence type="ECO:0000313" key="8">
    <source>
        <dbReference type="Proteomes" id="UP000027982"/>
    </source>
</evidence>
<dbReference type="Gene3D" id="2.60.40.10">
    <property type="entry name" value="Immunoglobulins"/>
    <property type="match status" value="1"/>
</dbReference>
<evidence type="ECO:0000313" key="7">
    <source>
        <dbReference type="EMBL" id="AIE84447.1"/>
    </source>
</evidence>
<comment type="similarity">
    <text evidence="1">Belongs to the glycosyl hydrolase 9 (cellulase E) family.</text>
</comment>
<dbReference type="GO" id="GO:0000272">
    <property type="term" value="P:polysaccharide catabolic process"/>
    <property type="evidence" value="ECO:0007669"/>
    <property type="project" value="UniProtKB-KW"/>
</dbReference>
<dbReference type="InterPro" id="IPR012341">
    <property type="entry name" value="6hp_glycosidase-like_sf"/>
</dbReference>
<sequence>MGHRGLVVILAAPLFAAGADSTAQRGEAAHVMPSIRKDHSDAIKVCQVGYLPEETKFAVVTASASQAVVRRAGDGKAVLTVTPGPERVDSDSGDAVREVDFSKLTKSGTYYLEVPGLGTSYDFRIGKDVFAHSFRLAMRAFTGQRCGTAVSLAPDFPEYHYPACHTGDAQFHVSSGKTGVKECTGGWHDAGDFGRYIVNSGITTGTLLWAYELNSKKLGKIRLDLPESGNGVPDMLNEIRWNLEWMLKMQDSDGGVWHKATTAQFPAFIMPQDDHGQMLIVGSGHAPFKTTAATADFAAVMAIAARVYNEVRLGLRQPLWGRRRKCVGVAPLERRRHLPKPSRHRDRRLRRRQHERRAFMGRRRAVPFERRQGVQRLLLGALRRVEPNHQRRRASRLARRGEHGDVHLRPVGT</sequence>
<dbReference type="Gene3D" id="1.50.10.10">
    <property type="match status" value="1"/>
</dbReference>
<evidence type="ECO:0000256" key="4">
    <source>
        <dbReference type="SAM" id="MobiDB-lite"/>
    </source>
</evidence>
<gene>
    <name evidence="7" type="ORF">OP10G_1079</name>
</gene>
<dbReference type="KEGG" id="fgi:OP10G_1079"/>
<dbReference type="eggNOG" id="COG5297">
    <property type="taxonomic scope" value="Bacteria"/>
</dbReference>
<keyword evidence="8" id="KW-1185">Reference proteome</keyword>
<evidence type="ECO:0000256" key="1">
    <source>
        <dbReference type="ARBA" id="ARBA00007072"/>
    </source>
</evidence>
<organism evidence="7 8">
    <name type="scientific">Fimbriimonas ginsengisoli Gsoil 348</name>
    <dbReference type="NCBI Taxonomy" id="661478"/>
    <lineage>
        <taxon>Bacteria</taxon>
        <taxon>Bacillati</taxon>
        <taxon>Armatimonadota</taxon>
        <taxon>Fimbriimonadia</taxon>
        <taxon>Fimbriimonadales</taxon>
        <taxon>Fimbriimonadaceae</taxon>
        <taxon>Fimbriimonas</taxon>
    </lineage>
</organism>
<dbReference type="AlphaFoldDB" id="A0A068NM00"/>
<dbReference type="InterPro" id="IPR001701">
    <property type="entry name" value="Glyco_hydro_9"/>
</dbReference>
<feature type="compositionally biased region" description="Basic and acidic residues" evidence="4">
    <location>
        <begin position="399"/>
        <end position="413"/>
    </location>
</feature>
<dbReference type="HOGENOM" id="CLU_665239_0_0_0"/>
<evidence type="ECO:0000256" key="3">
    <source>
        <dbReference type="ARBA" id="ARBA00023326"/>
    </source>
</evidence>